<feature type="region of interest" description="Disordered" evidence="12">
    <location>
        <begin position="33"/>
        <end position="61"/>
    </location>
</feature>
<dbReference type="PANTHER" id="PTHR42801:SF7">
    <property type="entry name" value="SLL1159 PROTEIN"/>
    <property type="match status" value="1"/>
</dbReference>
<protein>
    <recommendedName>
        <fullName evidence="2">thioredoxin-dependent peroxiredoxin</fullName>
        <ecNumber evidence="2">1.11.1.24</ecNumber>
    </recommendedName>
    <alternativeName>
        <fullName evidence="10">Bacterioferritin comigratory protein</fullName>
    </alternativeName>
    <alternativeName>
        <fullName evidence="8">Thioredoxin peroxidase</fullName>
    </alternativeName>
</protein>
<dbReference type="PANTHER" id="PTHR42801">
    <property type="entry name" value="THIOREDOXIN-DEPENDENT PEROXIDE REDUCTASE"/>
    <property type="match status" value="1"/>
</dbReference>
<organism evidence="14 15">
    <name type="scientific">Halobacillus seohaensis</name>
    <dbReference type="NCBI Taxonomy" id="447421"/>
    <lineage>
        <taxon>Bacteria</taxon>
        <taxon>Bacillati</taxon>
        <taxon>Bacillota</taxon>
        <taxon>Bacilli</taxon>
        <taxon>Bacillales</taxon>
        <taxon>Bacillaceae</taxon>
        <taxon>Halobacillus</taxon>
    </lineage>
</organism>
<dbReference type="Gene3D" id="3.40.30.10">
    <property type="entry name" value="Glutaredoxin"/>
    <property type="match status" value="1"/>
</dbReference>
<evidence type="ECO:0000259" key="13">
    <source>
        <dbReference type="PROSITE" id="PS51352"/>
    </source>
</evidence>
<keyword evidence="4" id="KW-0049">Antioxidant</keyword>
<comment type="caution">
    <text evidence="14">The sequence shown here is derived from an EMBL/GenBank/DDBJ whole genome shotgun (WGS) entry which is preliminary data.</text>
</comment>
<evidence type="ECO:0000256" key="6">
    <source>
        <dbReference type="ARBA" id="ARBA00023157"/>
    </source>
</evidence>
<evidence type="ECO:0000256" key="4">
    <source>
        <dbReference type="ARBA" id="ARBA00022862"/>
    </source>
</evidence>
<evidence type="ECO:0000256" key="8">
    <source>
        <dbReference type="ARBA" id="ARBA00032824"/>
    </source>
</evidence>
<comment type="similarity">
    <text evidence="9">Belongs to the peroxiredoxin family. BCP/PrxQ subfamily.</text>
</comment>
<evidence type="ECO:0000313" key="14">
    <source>
        <dbReference type="EMBL" id="MFC7061949.1"/>
    </source>
</evidence>
<dbReference type="InterPro" id="IPR050924">
    <property type="entry name" value="Peroxiredoxin_BCP/PrxQ"/>
</dbReference>
<feature type="domain" description="Thioredoxin" evidence="13">
    <location>
        <begin position="44"/>
        <end position="216"/>
    </location>
</feature>
<keyword evidence="7" id="KW-0676">Redox-active center</keyword>
<evidence type="ECO:0000313" key="15">
    <source>
        <dbReference type="Proteomes" id="UP001596410"/>
    </source>
</evidence>
<dbReference type="InterPro" id="IPR036249">
    <property type="entry name" value="Thioredoxin-like_sf"/>
</dbReference>
<evidence type="ECO:0000256" key="10">
    <source>
        <dbReference type="ARBA" id="ARBA00041373"/>
    </source>
</evidence>
<dbReference type="SUPFAM" id="SSF52833">
    <property type="entry name" value="Thioredoxin-like"/>
    <property type="match status" value="1"/>
</dbReference>
<evidence type="ECO:0000256" key="1">
    <source>
        <dbReference type="ARBA" id="ARBA00003330"/>
    </source>
</evidence>
<comment type="catalytic activity">
    <reaction evidence="11">
        <text>a hydroperoxide + [thioredoxin]-dithiol = an alcohol + [thioredoxin]-disulfide + H2O</text>
        <dbReference type="Rhea" id="RHEA:62620"/>
        <dbReference type="Rhea" id="RHEA-COMP:10698"/>
        <dbReference type="Rhea" id="RHEA-COMP:10700"/>
        <dbReference type="ChEBI" id="CHEBI:15377"/>
        <dbReference type="ChEBI" id="CHEBI:29950"/>
        <dbReference type="ChEBI" id="CHEBI:30879"/>
        <dbReference type="ChEBI" id="CHEBI:35924"/>
        <dbReference type="ChEBI" id="CHEBI:50058"/>
        <dbReference type="EC" id="1.11.1.24"/>
    </reaction>
</comment>
<evidence type="ECO:0000256" key="2">
    <source>
        <dbReference type="ARBA" id="ARBA00013017"/>
    </source>
</evidence>
<sequence length="216" mass="24513">MKTEMKERYNEYIEKFKQTASDDVQQKMKNAIEDLQNSNGGEGIRKGNKAPDFSLPDPNGNQVNLSNQLNVGPVILTFYRGGWCPYCNMELREYQQVLNEIHEAGGELIAISPQTPDHSLSTSDKNALQYHVLSDAGNKIARKYNLVYPLPDYLIDIYKDKGLNVDQHNGDETWELPVSATYVIDKDGTIIYEYTKADYKDRAEPSDVLEVLKQAT</sequence>
<dbReference type="EC" id="1.11.1.24" evidence="2"/>
<keyword evidence="15" id="KW-1185">Reference proteome</keyword>
<dbReference type="CDD" id="cd02970">
    <property type="entry name" value="PRX_like2"/>
    <property type="match status" value="1"/>
</dbReference>
<dbReference type="PROSITE" id="PS51352">
    <property type="entry name" value="THIOREDOXIN_2"/>
    <property type="match status" value="1"/>
</dbReference>
<comment type="function">
    <text evidence="1">Thiol-specific peroxidase that catalyzes the reduction of hydrogen peroxide and organic hydroperoxides to water and alcohols, respectively. Plays a role in cell protection against oxidative stress by detoxifying peroxides and as sensor of hydrogen peroxide-mediated signaling events.</text>
</comment>
<keyword evidence="3" id="KW-0575">Peroxidase</keyword>
<keyword evidence="5" id="KW-0560">Oxidoreductase</keyword>
<evidence type="ECO:0000256" key="11">
    <source>
        <dbReference type="ARBA" id="ARBA00049091"/>
    </source>
</evidence>
<keyword evidence="6" id="KW-1015">Disulfide bond</keyword>
<evidence type="ECO:0000256" key="9">
    <source>
        <dbReference type="ARBA" id="ARBA00038489"/>
    </source>
</evidence>
<evidence type="ECO:0000256" key="7">
    <source>
        <dbReference type="ARBA" id="ARBA00023284"/>
    </source>
</evidence>
<dbReference type="InterPro" id="IPR000866">
    <property type="entry name" value="AhpC/TSA"/>
</dbReference>
<evidence type="ECO:0000256" key="12">
    <source>
        <dbReference type="SAM" id="MobiDB-lite"/>
    </source>
</evidence>
<evidence type="ECO:0000256" key="3">
    <source>
        <dbReference type="ARBA" id="ARBA00022559"/>
    </source>
</evidence>
<dbReference type="Proteomes" id="UP001596410">
    <property type="component" value="Unassembled WGS sequence"/>
</dbReference>
<dbReference type="Pfam" id="PF00578">
    <property type="entry name" value="AhpC-TSA"/>
    <property type="match status" value="1"/>
</dbReference>
<reference evidence="15" key="1">
    <citation type="journal article" date="2019" name="Int. J. Syst. Evol. Microbiol.">
        <title>The Global Catalogue of Microorganisms (GCM) 10K type strain sequencing project: providing services to taxonomists for standard genome sequencing and annotation.</title>
        <authorList>
            <consortium name="The Broad Institute Genomics Platform"/>
            <consortium name="The Broad Institute Genome Sequencing Center for Infectious Disease"/>
            <person name="Wu L."/>
            <person name="Ma J."/>
        </authorList>
    </citation>
    <scope>NUCLEOTIDE SEQUENCE [LARGE SCALE GENOMIC DNA]</scope>
    <source>
        <strain evidence="15">CGMCC 4.1621</strain>
    </source>
</reference>
<accession>A0ABW2EI08</accession>
<gene>
    <name evidence="14" type="ORF">ACFQIC_08765</name>
</gene>
<proteinExistence type="inferred from homology"/>
<dbReference type="EMBL" id="JBHSZV010000020">
    <property type="protein sequence ID" value="MFC7061949.1"/>
    <property type="molecule type" value="Genomic_DNA"/>
</dbReference>
<name>A0ABW2EI08_9BACI</name>
<dbReference type="InterPro" id="IPR013766">
    <property type="entry name" value="Thioredoxin_domain"/>
</dbReference>
<evidence type="ECO:0000256" key="5">
    <source>
        <dbReference type="ARBA" id="ARBA00023002"/>
    </source>
</evidence>